<proteinExistence type="predicted"/>
<evidence type="ECO:0000256" key="1">
    <source>
        <dbReference type="SAM" id="MobiDB-lite"/>
    </source>
</evidence>
<accession>A0A0F2MAE6</accession>
<dbReference type="KEGG" id="ssck:SPSK_10494"/>
<organism evidence="2 3">
    <name type="scientific">Sporothrix schenckii 1099-18</name>
    <dbReference type="NCBI Taxonomy" id="1397361"/>
    <lineage>
        <taxon>Eukaryota</taxon>
        <taxon>Fungi</taxon>
        <taxon>Dikarya</taxon>
        <taxon>Ascomycota</taxon>
        <taxon>Pezizomycotina</taxon>
        <taxon>Sordariomycetes</taxon>
        <taxon>Sordariomycetidae</taxon>
        <taxon>Ophiostomatales</taxon>
        <taxon>Ophiostomataceae</taxon>
        <taxon>Sporothrix</taxon>
    </lineage>
</organism>
<feature type="compositionally biased region" description="Basic and acidic residues" evidence="1">
    <location>
        <begin position="19"/>
        <end position="31"/>
    </location>
</feature>
<dbReference type="GeneID" id="27672164"/>
<dbReference type="RefSeq" id="XP_016589288.1">
    <property type="nucleotide sequence ID" value="XM_016736887.1"/>
</dbReference>
<evidence type="ECO:0000313" key="2">
    <source>
        <dbReference type="EMBL" id="KJR86612.1"/>
    </source>
</evidence>
<reference evidence="2 3" key="1">
    <citation type="journal article" date="2014" name="BMC Genomics">
        <title>Comparative genomics of the major fungal agents of human and animal Sporotrichosis: Sporothrix schenckii and Sporothrix brasiliensis.</title>
        <authorList>
            <person name="Teixeira M.M."/>
            <person name="de Almeida L.G."/>
            <person name="Kubitschek-Barreira P."/>
            <person name="Alves F.L."/>
            <person name="Kioshima E.S."/>
            <person name="Abadio A.K."/>
            <person name="Fernandes L."/>
            <person name="Derengowski L.S."/>
            <person name="Ferreira K.S."/>
            <person name="Souza R.C."/>
            <person name="Ruiz J.C."/>
            <person name="de Andrade N.C."/>
            <person name="Paes H.C."/>
            <person name="Nicola A.M."/>
            <person name="Albuquerque P."/>
            <person name="Gerber A.L."/>
            <person name="Martins V.P."/>
            <person name="Peconick L.D."/>
            <person name="Neto A.V."/>
            <person name="Chaucanez C.B."/>
            <person name="Silva P.A."/>
            <person name="Cunha O.L."/>
            <person name="de Oliveira F.F."/>
            <person name="dos Santos T.C."/>
            <person name="Barros A.L."/>
            <person name="Soares M.A."/>
            <person name="de Oliveira L.M."/>
            <person name="Marini M.M."/>
            <person name="Villalobos-Duno H."/>
            <person name="Cunha M.M."/>
            <person name="de Hoog S."/>
            <person name="da Silveira J.F."/>
            <person name="Henrissat B."/>
            <person name="Nino-Vega G.A."/>
            <person name="Cisalpino P.S."/>
            <person name="Mora-Montes H.M."/>
            <person name="Almeida S.R."/>
            <person name="Stajich J.E."/>
            <person name="Lopes-Bezerra L.M."/>
            <person name="Vasconcelos A.T."/>
            <person name="Felipe M.S."/>
        </authorList>
    </citation>
    <scope>NUCLEOTIDE SEQUENCE [LARGE SCALE GENOMIC DNA]</scope>
    <source>
        <strain evidence="2 3">1099-18</strain>
    </source>
</reference>
<name>A0A0F2MAE6_SPOSC</name>
<reference evidence="2 3" key="2">
    <citation type="journal article" date="2015" name="Eukaryot. Cell">
        <title>Asexual propagation of a virulent clone complex in a human and feline outbreak of sporotrichosis.</title>
        <authorList>
            <person name="Teixeira Mde M."/>
            <person name="Rodrigues A.M."/>
            <person name="Tsui C.K."/>
            <person name="de Almeida L.G."/>
            <person name="Van Diepeningen A.D."/>
            <person name="van den Ende B.G."/>
            <person name="Fernandes G.F."/>
            <person name="Kano R."/>
            <person name="Hamelin R.C."/>
            <person name="Lopes-Bezerra L.M."/>
            <person name="Vasconcelos A.T."/>
            <person name="de Hoog S."/>
            <person name="de Camargo Z.P."/>
            <person name="Felipe M.S."/>
        </authorList>
    </citation>
    <scope>NUCLEOTIDE SEQUENCE [LARGE SCALE GENOMIC DNA]</scope>
    <source>
        <strain evidence="2 3">1099-18</strain>
    </source>
</reference>
<sequence>MSCFIPEKELFGALGGKEYFGDRHQQGKSEASEEEGAGDNETVLQKTGLRVDHGRSHRVHVTPTESASEEGRMDGH</sequence>
<dbReference type="VEuPathDB" id="FungiDB:SPSK_10494"/>
<dbReference type="Proteomes" id="UP000033710">
    <property type="component" value="Unassembled WGS sequence"/>
</dbReference>
<dbReference type="AlphaFoldDB" id="A0A0F2MAE6"/>
<comment type="caution">
    <text evidence="2">The sequence shown here is derived from an EMBL/GenBank/DDBJ whole genome shotgun (WGS) entry which is preliminary data.</text>
</comment>
<gene>
    <name evidence="2" type="ORF">SPSK_10494</name>
</gene>
<evidence type="ECO:0000313" key="3">
    <source>
        <dbReference type="Proteomes" id="UP000033710"/>
    </source>
</evidence>
<feature type="region of interest" description="Disordered" evidence="1">
    <location>
        <begin position="19"/>
        <end position="76"/>
    </location>
</feature>
<dbReference type="EMBL" id="AXCR01000006">
    <property type="protein sequence ID" value="KJR86612.1"/>
    <property type="molecule type" value="Genomic_DNA"/>
</dbReference>
<protein>
    <submittedName>
        <fullName evidence="2">Uncharacterized protein</fullName>
    </submittedName>
</protein>